<dbReference type="Proteomes" id="UP000002191">
    <property type="component" value="Chromosome"/>
</dbReference>
<dbReference type="Pfam" id="PF00589">
    <property type="entry name" value="Phage_integrase"/>
    <property type="match status" value="1"/>
</dbReference>
<evidence type="ECO:0000256" key="1">
    <source>
        <dbReference type="ARBA" id="ARBA00008857"/>
    </source>
</evidence>
<dbReference type="InterPro" id="IPR050090">
    <property type="entry name" value="Tyrosine_recombinase_XerCD"/>
</dbReference>
<dbReference type="GO" id="GO:0006310">
    <property type="term" value="P:DNA recombination"/>
    <property type="evidence" value="ECO:0007669"/>
    <property type="project" value="UniProtKB-KW"/>
</dbReference>
<keyword evidence="2" id="KW-0238">DNA-binding</keyword>
<dbReference type="KEGG" id="das:Daes_3216"/>
<dbReference type="STRING" id="643562.Daes_3216"/>
<evidence type="ECO:0000256" key="3">
    <source>
        <dbReference type="ARBA" id="ARBA00023172"/>
    </source>
</evidence>
<gene>
    <name evidence="5" type="ordered locus">Daes_3216</name>
</gene>
<evidence type="ECO:0000313" key="6">
    <source>
        <dbReference type="Proteomes" id="UP000002191"/>
    </source>
</evidence>
<reference evidence="5 6" key="2">
    <citation type="journal article" date="2014" name="Genome Announc.">
        <title>Complete Genome Sequence of the Subsurface, Mesophilic Sulfate-Reducing Bacterium Desulfovibrio aespoeensis Aspo-2.</title>
        <authorList>
            <person name="Pedersen K."/>
            <person name="Bengtsson A."/>
            <person name="Edlund J."/>
            <person name="Rabe L."/>
            <person name="Hazen T."/>
            <person name="Chakraborty R."/>
            <person name="Goodwin L."/>
            <person name="Shapiro N."/>
        </authorList>
    </citation>
    <scope>NUCLEOTIDE SEQUENCE [LARGE SCALE GENOMIC DNA]</scope>
    <source>
        <strain evidence="6">ATCC 700646 / DSM 10631 / Aspo-2</strain>
    </source>
</reference>
<dbReference type="AlphaFoldDB" id="E6VRS0"/>
<dbReference type="RefSeq" id="WP_013516106.1">
    <property type="nucleotide sequence ID" value="NC_014844.1"/>
</dbReference>
<dbReference type="SUPFAM" id="SSF56349">
    <property type="entry name" value="DNA breaking-rejoining enzymes"/>
    <property type="match status" value="1"/>
</dbReference>
<dbReference type="GO" id="GO:0003677">
    <property type="term" value="F:DNA binding"/>
    <property type="evidence" value="ECO:0007669"/>
    <property type="project" value="UniProtKB-KW"/>
</dbReference>
<feature type="domain" description="Tyr recombinase" evidence="4">
    <location>
        <begin position="157"/>
        <end position="332"/>
    </location>
</feature>
<sequence length="336" mass="39217">MPYFDKTSGKYRATKMINGKRKNKMFKSKSEAKRWEAQQTEGSWSAVQPNLVSVSLLEWSVEYLEYSKQRHTPKTYLEEKVPAFNRLFEAIPNTTPVTDLTVTACLKILTLRAQDVSGNAANKDRKNLAAAWTWGTKYLGMPRDNPFVAVDRFPSDQQARYMPPESDFWKVYEVARPKDQVFLLTLLHTGARRSELLRLTWDDINLDTGMIRLWTRKRANGSLEFDWLWLTSRLHDALQKHYEQRISEHVFCRSDGTPYKWRQHLMKILCKRAGVKHFTFHGIRHLLASKMAQKGVDIPNIRDILRHTNSMTTTRYIHRLGITKNVLEDVFGQPES</sequence>
<dbReference type="OrthoDB" id="5450216at2"/>
<dbReference type="CDD" id="cd00796">
    <property type="entry name" value="INT_Rci_Hp1_C"/>
    <property type="match status" value="1"/>
</dbReference>
<dbReference type="GO" id="GO:0015074">
    <property type="term" value="P:DNA integration"/>
    <property type="evidence" value="ECO:0007669"/>
    <property type="project" value="InterPro"/>
</dbReference>
<dbReference type="InterPro" id="IPR013762">
    <property type="entry name" value="Integrase-like_cat_sf"/>
</dbReference>
<dbReference type="PANTHER" id="PTHR30349">
    <property type="entry name" value="PHAGE INTEGRASE-RELATED"/>
    <property type="match status" value="1"/>
</dbReference>
<evidence type="ECO:0000313" key="5">
    <source>
        <dbReference type="EMBL" id="ADU64207.1"/>
    </source>
</evidence>
<evidence type="ECO:0000259" key="4">
    <source>
        <dbReference type="PROSITE" id="PS51898"/>
    </source>
</evidence>
<dbReference type="PANTHER" id="PTHR30349:SF41">
    <property type="entry name" value="INTEGRASE_RECOMBINASE PROTEIN MJ0367-RELATED"/>
    <property type="match status" value="1"/>
</dbReference>
<dbReference type="InterPro" id="IPR002104">
    <property type="entry name" value="Integrase_catalytic"/>
</dbReference>
<keyword evidence="6" id="KW-1185">Reference proteome</keyword>
<proteinExistence type="inferred from homology"/>
<name>E6VRS0_PSEA9</name>
<reference evidence="6" key="1">
    <citation type="submission" date="2010-12" db="EMBL/GenBank/DDBJ databases">
        <title>Complete sequence of Desulfovibrio aespoeensis Aspo-2.</title>
        <authorList>
            <consortium name="US DOE Joint Genome Institute"/>
            <person name="Lucas S."/>
            <person name="Copeland A."/>
            <person name="Lapidus A."/>
            <person name="Cheng J.-F."/>
            <person name="Goodwin L."/>
            <person name="Pitluck S."/>
            <person name="Chertkov O."/>
            <person name="Misra M."/>
            <person name="Detter J.C."/>
            <person name="Han C."/>
            <person name="Tapia R."/>
            <person name="Land M."/>
            <person name="Hauser L."/>
            <person name="Kyrpides N."/>
            <person name="Ivanova N."/>
            <person name="Ovchinnikova G."/>
            <person name="Pedersen K."/>
            <person name="Jagevall S."/>
            <person name="Hazen T."/>
            <person name="Woyke T."/>
        </authorList>
    </citation>
    <scope>NUCLEOTIDE SEQUENCE [LARGE SCALE GENOMIC DNA]</scope>
    <source>
        <strain evidence="6">ATCC 700646 / DSM 10631 / Aspo-2</strain>
    </source>
</reference>
<protein>
    <submittedName>
        <fullName evidence="5">Integrase family protein</fullName>
    </submittedName>
</protein>
<dbReference type="InterPro" id="IPR011010">
    <property type="entry name" value="DNA_brk_join_enz"/>
</dbReference>
<comment type="similarity">
    <text evidence="1">Belongs to the 'phage' integrase family.</text>
</comment>
<dbReference type="PROSITE" id="PS51898">
    <property type="entry name" value="TYR_RECOMBINASE"/>
    <property type="match status" value="1"/>
</dbReference>
<keyword evidence="3" id="KW-0233">DNA recombination</keyword>
<evidence type="ECO:0000256" key="2">
    <source>
        <dbReference type="ARBA" id="ARBA00023125"/>
    </source>
</evidence>
<dbReference type="Gene3D" id="1.10.443.10">
    <property type="entry name" value="Intergrase catalytic core"/>
    <property type="match status" value="1"/>
</dbReference>
<organism evidence="5 6">
    <name type="scientific">Pseudodesulfovibrio aespoeensis (strain ATCC 700646 / DSM 10631 / Aspo-2)</name>
    <name type="common">Desulfovibrio aespoeensis</name>
    <dbReference type="NCBI Taxonomy" id="643562"/>
    <lineage>
        <taxon>Bacteria</taxon>
        <taxon>Pseudomonadati</taxon>
        <taxon>Thermodesulfobacteriota</taxon>
        <taxon>Desulfovibrionia</taxon>
        <taxon>Desulfovibrionales</taxon>
        <taxon>Desulfovibrionaceae</taxon>
    </lineage>
</organism>
<accession>E6VRS0</accession>
<dbReference type="EMBL" id="CP002431">
    <property type="protein sequence ID" value="ADU64207.1"/>
    <property type="molecule type" value="Genomic_DNA"/>
</dbReference>
<dbReference type="eggNOG" id="COG0582">
    <property type="taxonomic scope" value="Bacteria"/>
</dbReference>
<dbReference type="HOGENOM" id="CLU_065764_0_0_7"/>